<dbReference type="InterPro" id="IPR001304">
    <property type="entry name" value="C-type_lectin-like"/>
</dbReference>
<organism evidence="2 3">
    <name type="scientific">Cystobacter fuscus (strain ATCC 25194 / DSM 2262 / NBRC 100088 / M29)</name>
    <dbReference type="NCBI Taxonomy" id="1242864"/>
    <lineage>
        <taxon>Bacteria</taxon>
        <taxon>Pseudomonadati</taxon>
        <taxon>Myxococcota</taxon>
        <taxon>Myxococcia</taxon>
        <taxon>Myxococcales</taxon>
        <taxon>Cystobacterineae</taxon>
        <taxon>Archangiaceae</taxon>
        <taxon>Cystobacter</taxon>
    </lineage>
</organism>
<dbReference type="InterPro" id="IPR016187">
    <property type="entry name" value="CTDL_fold"/>
</dbReference>
<dbReference type="eggNOG" id="COG3291">
    <property type="taxonomic scope" value="Bacteria"/>
</dbReference>
<dbReference type="CDD" id="cd03603">
    <property type="entry name" value="CLECT_VCBS"/>
    <property type="match status" value="1"/>
</dbReference>
<proteinExistence type="predicted"/>
<dbReference type="PANTHER" id="PTHR22803">
    <property type="entry name" value="MANNOSE, PHOSPHOLIPASE, LECTIN RECEPTOR RELATED"/>
    <property type="match status" value="1"/>
</dbReference>
<keyword evidence="3" id="KW-1185">Reference proteome</keyword>
<reference evidence="2" key="1">
    <citation type="submission" date="2013-05" db="EMBL/GenBank/DDBJ databases">
        <title>Genome assembly of Cystobacter fuscus DSM 2262.</title>
        <authorList>
            <person name="Sharma G."/>
            <person name="Khatri I."/>
            <person name="Kaur C."/>
            <person name="Mayilraj S."/>
            <person name="Subramanian S."/>
        </authorList>
    </citation>
    <scope>NUCLEOTIDE SEQUENCE [LARGE SCALE GENOMIC DNA]</scope>
    <source>
        <strain evidence="2">DSM 2262</strain>
    </source>
</reference>
<comment type="caution">
    <text evidence="2">The sequence shown here is derived from an EMBL/GenBank/DDBJ whole genome shotgun (WGS) entry which is preliminary data.</text>
</comment>
<dbReference type="InterPro" id="IPR044060">
    <property type="entry name" value="Bacterial_rp_domain"/>
</dbReference>
<evidence type="ECO:0000313" key="2">
    <source>
        <dbReference type="EMBL" id="EPX55248.1"/>
    </source>
</evidence>
<sequence>MVIDRTLLLTDPGGTKLEGANVSITSGYLPDQDRLHFTPQGGVTGSFNISTGILTLTGSAPAATYGAILRSITYRNIATRTPDTRERQVTYSIDSTNHYSPATGHYYEFVSAPGITWEEARNAAGSRKYDGLKGYLVTITSEAENTFVTSKLQGQGWIGASDDSSKRTWRWVTGPEGQEDNGAGRHFFTQDSDATPCRSGAHGTAVEGRYNNWSQCEPNDYKGMSEDYAHFFTNGTWNDFPLSDKSISGYIVEYGGMPGDPAPRLSGTRPLQVSPAPLYTISLTNGPNGTVSPPGNQTVKQGQSLELTLTPATGYELATLIDNSVDRRSQVVGGKYVLPTINTSHSIVATFTKARGTACESASECLSGNCVDGVCCDSACTGQCEACDAAGSKGTCVPVSGNPHGERPACASDDPKCGGTCDGQSRMSCTYPEATVGCGAESCTNGVQTLAASCNGAGQCAAPETRLCGVYACGQTSCNTTCTSDDACGADAFCVAGACRPKEDPSLWKFQGGGGCSSSGLGSMAGLLLLLIPLLVRGRGSPHPA</sequence>
<dbReference type="EMBL" id="ANAH02000073">
    <property type="protein sequence ID" value="EPX55248.1"/>
    <property type="molecule type" value="Genomic_DNA"/>
</dbReference>
<name>S9QFV8_CYSF2</name>
<dbReference type="InterPro" id="IPR034007">
    <property type="entry name" value="CTLD_bac"/>
</dbReference>
<evidence type="ECO:0000313" key="3">
    <source>
        <dbReference type="Proteomes" id="UP000011682"/>
    </source>
</evidence>
<dbReference type="Pfam" id="PF18998">
    <property type="entry name" value="Flg_new_2"/>
    <property type="match status" value="1"/>
</dbReference>
<evidence type="ECO:0000259" key="1">
    <source>
        <dbReference type="PROSITE" id="PS50041"/>
    </source>
</evidence>
<dbReference type="InterPro" id="IPR050111">
    <property type="entry name" value="C-type_lectin/snaclec_domain"/>
</dbReference>
<dbReference type="Proteomes" id="UP000011682">
    <property type="component" value="Unassembled WGS sequence"/>
</dbReference>
<dbReference type="PROSITE" id="PS50041">
    <property type="entry name" value="C_TYPE_LECTIN_2"/>
    <property type="match status" value="1"/>
</dbReference>
<gene>
    <name evidence="2" type="ORF">D187_009455</name>
</gene>
<dbReference type="AlphaFoldDB" id="S9QFV8"/>
<dbReference type="Gene3D" id="3.10.100.10">
    <property type="entry name" value="Mannose-Binding Protein A, subunit A"/>
    <property type="match status" value="1"/>
</dbReference>
<accession>S9QFV8</accession>
<dbReference type="eggNOG" id="COG1361">
    <property type="taxonomic scope" value="Bacteria"/>
</dbReference>
<dbReference type="InterPro" id="IPR016186">
    <property type="entry name" value="C-type_lectin-like/link_sf"/>
</dbReference>
<protein>
    <recommendedName>
        <fullName evidence="1">C-type lectin domain-containing protein</fullName>
    </recommendedName>
</protein>
<dbReference type="SUPFAM" id="SSF56436">
    <property type="entry name" value="C-type lectin-like"/>
    <property type="match status" value="1"/>
</dbReference>
<feature type="domain" description="C-type lectin" evidence="1">
    <location>
        <begin position="102"/>
        <end position="239"/>
    </location>
</feature>